<feature type="compositionally biased region" description="Basic residues" evidence="1">
    <location>
        <begin position="39"/>
        <end position="49"/>
    </location>
</feature>
<sequence length="122" mass="13497">MDFDLLTHELKKAFAQLDVTEKQEAAKAEKLQRKTERAARRKAARRKPVTVKTIQRPPATAMCKDCGKSTNPDPELYFLPVQCLHCQQLSEAIDLGIRSKSCTEFSSVSVVPGGAPGLGKRK</sequence>
<proteinExistence type="predicted"/>
<name>A0ABS6QHZ3_9PSED</name>
<dbReference type="Proteomes" id="UP001049200">
    <property type="component" value="Unassembled WGS sequence"/>
</dbReference>
<reference evidence="2" key="1">
    <citation type="submission" date="2021-06" db="EMBL/GenBank/DDBJ databases">
        <title>Updating the genus Pseudomonas: Description of 43 new species and partition of the Pseudomonas putida group.</title>
        <authorList>
            <person name="Girard L."/>
            <person name="Lood C."/>
            <person name="Vandamme P."/>
            <person name="Rokni-Zadeh H."/>
            <person name="Van Noort V."/>
            <person name="Hofte M."/>
            <person name="Lavigne R."/>
            <person name="De Mot R."/>
        </authorList>
    </citation>
    <scope>NUCLEOTIDE SEQUENCE</scope>
    <source>
        <strain evidence="2">SWRI74</strain>
    </source>
</reference>
<feature type="region of interest" description="Disordered" evidence="1">
    <location>
        <begin position="28"/>
        <end position="51"/>
    </location>
</feature>
<dbReference type="EMBL" id="JAHSTU010000001">
    <property type="protein sequence ID" value="MBV4518499.1"/>
    <property type="molecule type" value="Genomic_DNA"/>
</dbReference>
<protein>
    <submittedName>
        <fullName evidence="2">Uncharacterized protein</fullName>
    </submittedName>
</protein>
<gene>
    <name evidence="2" type="ORF">KVG88_00355</name>
</gene>
<accession>A0ABS6QHZ3</accession>
<keyword evidence="3" id="KW-1185">Reference proteome</keyword>
<evidence type="ECO:0000313" key="2">
    <source>
        <dbReference type="EMBL" id="MBV4518499.1"/>
    </source>
</evidence>
<dbReference type="RefSeq" id="WP_217869920.1">
    <property type="nucleotide sequence ID" value="NZ_JAHSTU010000001.1"/>
</dbReference>
<organism evidence="2 3">
    <name type="scientific">Pseudomonas azerbaijanoccidentalis</name>
    <dbReference type="NCBI Taxonomy" id="2842347"/>
    <lineage>
        <taxon>Bacteria</taxon>
        <taxon>Pseudomonadati</taxon>
        <taxon>Pseudomonadota</taxon>
        <taxon>Gammaproteobacteria</taxon>
        <taxon>Pseudomonadales</taxon>
        <taxon>Pseudomonadaceae</taxon>
        <taxon>Pseudomonas</taxon>
    </lineage>
</organism>
<comment type="caution">
    <text evidence="2">The sequence shown here is derived from an EMBL/GenBank/DDBJ whole genome shotgun (WGS) entry which is preliminary data.</text>
</comment>
<feature type="compositionally biased region" description="Basic and acidic residues" evidence="1">
    <location>
        <begin position="28"/>
        <end position="38"/>
    </location>
</feature>
<evidence type="ECO:0000313" key="3">
    <source>
        <dbReference type="Proteomes" id="UP001049200"/>
    </source>
</evidence>
<evidence type="ECO:0000256" key="1">
    <source>
        <dbReference type="SAM" id="MobiDB-lite"/>
    </source>
</evidence>